<dbReference type="PROSITE" id="PS51257">
    <property type="entry name" value="PROKAR_LIPOPROTEIN"/>
    <property type="match status" value="1"/>
</dbReference>
<accession>A0A6G8KWR3</accession>
<sequence>MRLTSCLLAVAALACLAGSLTMPVLRYANRDFARYDTVLAAGGSSPLSLLLVPVIGTAAVVIVIGLAGLRTRITGLLAAAVGALQLLGAGDTALTRRDNVIMWDGIDPTGMPIGGMEQPDIWWGLAFAAAAGFALIAAGIVQLADFHIRSPEKRHGP</sequence>
<reference evidence="2 3" key="1">
    <citation type="submission" date="2019-02" db="EMBL/GenBank/DDBJ databases">
        <title>Complete Genome Sequence and Methylome Analysis of Brevibacterium luteolum NEB1784.</title>
        <authorList>
            <person name="Fomenkov A."/>
            <person name="Roberts R.J."/>
        </authorList>
    </citation>
    <scope>NUCLEOTIDE SEQUENCE [LARGE SCALE GENOMIC DNA]</scope>
    <source>
        <strain evidence="2 3">NEB1784</strain>
    </source>
</reference>
<evidence type="ECO:0000313" key="2">
    <source>
        <dbReference type="EMBL" id="QIN29063.1"/>
    </source>
</evidence>
<dbReference type="EMBL" id="CP035810">
    <property type="protein sequence ID" value="QIN29063.1"/>
    <property type="molecule type" value="Genomic_DNA"/>
</dbReference>
<feature type="transmembrane region" description="Helical" evidence="1">
    <location>
        <begin position="50"/>
        <end position="69"/>
    </location>
</feature>
<feature type="transmembrane region" description="Helical" evidence="1">
    <location>
        <begin position="121"/>
        <end position="144"/>
    </location>
</feature>
<feature type="transmembrane region" description="Helical" evidence="1">
    <location>
        <begin position="76"/>
        <end position="94"/>
    </location>
</feature>
<evidence type="ECO:0000313" key="3">
    <source>
        <dbReference type="Proteomes" id="UP000501518"/>
    </source>
</evidence>
<dbReference type="Proteomes" id="UP000501518">
    <property type="component" value="Chromosome"/>
</dbReference>
<protein>
    <submittedName>
        <fullName evidence="2">Uncharacterized protein</fullName>
    </submittedName>
</protein>
<proteinExistence type="predicted"/>
<organism evidence="2 3">
    <name type="scientific">Brevibacterium luteolum</name>
    <dbReference type="NCBI Taxonomy" id="199591"/>
    <lineage>
        <taxon>Bacteria</taxon>
        <taxon>Bacillati</taxon>
        <taxon>Actinomycetota</taxon>
        <taxon>Actinomycetes</taxon>
        <taxon>Micrococcales</taxon>
        <taxon>Brevibacteriaceae</taxon>
        <taxon>Brevibacterium</taxon>
    </lineage>
</organism>
<keyword evidence="1" id="KW-0472">Membrane</keyword>
<name>A0A6G8KWR3_9MICO</name>
<dbReference type="RefSeq" id="WP_165883496.1">
    <property type="nucleotide sequence ID" value="NZ_CP035810.1"/>
</dbReference>
<evidence type="ECO:0000256" key="1">
    <source>
        <dbReference type="SAM" id="Phobius"/>
    </source>
</evidence>
<keyword evidence="1" id="KW-0812">Transmembrane</keyword>
<gene>
    <name evidence="2" type="ORF">EW640_07095</name>
</gene>
<keyword evidence="1" id="KW-1133">Transmembrane helix</keyword>
<dbReference type="KEGG" id="blut:EW640_07095"/>
<dbReference type="AlphaFoldDB" id="A0A6G8KWR3"/>